<organism evidence="2 3">
    <name type="scientific">Mucuna pruriens</name>
    <name type="common">Velvet bean</name>
    <name type="synonym">Dolichos pruriens</name>
    <dbReference type="NCBI Taxonomy" id="157652"/>
    <lineage>
        <taxon>Eukaryota</taxon>
        <taxon>Viridiplantae</taxon>
        <taxon>Streptophyta</taxon>
        <taxon>Embryophyta</taxon>
        <taxon>Tracheophyta</taxon>
        <taxon>Spermatophyta</taxon>
        <taxon>Magnoliopsida</taxon>
        <taxon>eudicotyledons</taxon>
        <taxon>Gunneridae</taxon>
        <taxon>Pentapetalae</taxon>
        <taxon>rosids</taxon>
        <taxon>fabids</taxon>
        <taxon>Fabales</taxon>
        <taxon>Fabaceae</taxon>
        <taxon>Papilionoideae</taxon>
        <taxon>50 kb inversion clade</taxon>
        <taxon>NPAAA clade</taxon>
        <taxon>indigoferoid/millettioid clade</taxon>
        <taxon>Phaseoleae</taxon>
        <taxon>Mucuna</taxon>
    </lineage>
</organism>
<feature type="region of interest" description="Disordered" evidence="1">
    <location>
        <begin position="1"/>
        <end position="34"/>
    </location>
</feature>
<feature type="region of interest" description="Disordered" evidence="1">
    <location>
        <begin position="76"/>
        <end position="132"/>
    </location>
</feature>
<comment type="caution">
    <text evidence="2">The sequence shown here is derived from an EMBL/GenBank/DDBJ whole genome shotgun (WGS) entry which is preliminary data.</text>
</comment>
<protein>
    <submittedName>
        <fullName evidence="2">Uncharacterized protein</fullName>
    </submittedName>
</protein>
<evidence type="ECO:0000256" key="1">
    <source>
        <dbReference type="SAM" id="MobiDB-lite"/>
    </source>
</evidence>
<proteinExistence type="predicted"/>
<sequence>MSAPNHSYYQQPRPGYPMPPLFQQQQQQIPTQNNAPSMEEWIKFQQNMNATMHDLKMQIGQLANSVSQLQSIGLGNLPSQPIPNPKGGNVSAVMRSGKELQVAPRSQPNPSDIESEPKADSQAKTTPLPFPSWTISAKKPKTDEELLKMFQRVQINILLLVSSSRFPSMRSSLRNCVYTKGIN</sequence>
<dbReference type="OrthoDB" id="778454at2759"/>
<dbReference type="EMBL" id="QJKJ01001401">
    <property type="protein sequence ID" value="RDY07772.1"/>
    <property type="molecule type" value="Genomic_DNA"/>
</dbReference>
<evidence type="ECO:0000313" key="3">
    <source>
        <dbReference type="Proteomes" id="UP000257109"/>
    </source>
</evidence>
<feature type="non-terminal residue" evidence="2">
    <location>
        <position position="1"/>
    </location>
</feature>
<dbReference type="AlphaFoldDB" id="A0A371HYB4"/>
<feature type="compositionally biased region" description="Polar residues" evidence="1">
    <location>
        <begin position="1"/>
        <end position="10"/>
    </location>
</feature>
<gene>
    <name evidence="2" type="ORF">CR513_08067</name>
</gene>
<name>A0A371HYB4_MUCPR</name>
<reference evidence="2" key="1">
    <citation type="submission" date="2018-05" db="EMBL/GenBank/DDBJ databases">
        <title>Draft genome of Mucuna pruriens seed.</title>
        <authorList>
            <person name="Nnadi N.E."/>
            <person name="Vos R."/>
            <person name="Hasami M.H."/>
            <person name="Devisetty U.K."/>
            <person name="Aguiy J.C."/>
        </authorList>
    </citation>
    <scope>NUCLEOTIDE SEQUENCE [LARGE SCALE GENOMIC DNA]</scope>
    <source>
        <strain evidence="2">JCA_2017</strain>
    </source>
</reference>
<keyword evidence="3" id="KW-1185">Reference proteome</keyword>
<dbReference type="Proteomes" id="UP000257109">
    <property type="component" value="Unassembled WGS sequence"/>
</dbReference>
<evidence type="ECO:0000313" key="2">
    <source>
        <dbReference type="EMBL" id="RDY07772.1"/>
    </source>
</evidence>
<accession>A0A371HYB4</accession>